<dbReference type="InterPro" id="IPR014030">
    <property type="entry name" value="Ketoacyl_synth_N"/>
</dbReference>
<sequence>MSKNLPVAIAGLGIEIPGISGINVFLDALASPIEPVEFVPENKLERKGLRYKDCATKLALCAAKAALNDAGLPVLPSEQLSPHTFGVIVSSNLCNLDTVCRVVETIRVSHVKDISSMDLPNASSNVVATSIAIRFGLQAINLMLCNGATSGIDALYLAANAIRAGRAQRMLVVGVEPTNPTVAKLMGVSASAWLGTSSGIRLGNIAGAVVLESTDAALERGASIYGYLEGYSYELGIDIKNSILAAVNGDLTPPDIWLTPNRFYAPTAKSVEHTLELWQDKPPTSVLDLGVALGETYGALGVLQCITACLWLRTHQGTKAIATSGASWGDGSASLLIKAPEVIEDRTQRQNEISDWSILQHQGHTYSHIERVLPKYTIHVYELKRISSNFKASIAMLHGMEGKWDAWEYLFSHIDPKFQIFSLELPWAGQQNHRWGLNTSVHEWVKLGLETIPTDISIIIAHSFGANAVLEYLNTYGVGQLKALVLISPFYKERYELFNWSLMTYYVNHFQKFLEKGLEVRQTSHLSPETINAMSQKVRDRIGPYGWLQFFNLLSRTPHLNLHSIHIPCLVIGGENDFCSFPADCEALAKSLPCATLKILPNCDHFSMLEQPQTVLSLINRFLLTILRG</sequence>
<evidence type="ECO:0000256" key="1">
    <source>
        <dbReference type="ARBA" id="ARBA00022679"/>
    </source>
</evidence>
<keyword evidence="1" id="KW-0808">Transferase</keyword>
<dbReference type="PANTHER" id="PTHR11712:SF336">
    <property type="entry name" value="3-OXOACYL-[ACYL-CARRIER-PROTEIN] SYNTHASE, MITOCHONDRIAL"/>
    <property type="match status" value="1"/>
</dbReference>
<keyword evidence="4" id="KW-0378">Hydrolase</keyword>
<comment type="caution">
    <text evidence="4">The sequence shown here is derived from an EMBL/GenBank/DDBJ whole genome shotgun (WGS) entry which is preliminary data.</text>
</comment>
<evidence type="ECO:0000259" key="2">
    <source>
        <dbReference type="Pfam" id="PF00109"/>
    </source>
</evidence>
<dbReference type="InterPro" id="IPR000794">
    <property type="entry name" value="Beta-ketoacyl_synthase"/>
</dbReference>
<protein>
    <submittedName>
        <fullName evidence="4">Alpha/beta fold hydrolase</fullName>
    </submittedName>
</protein>
<accession>A0ABS8IG81</accession>
<dbReference type="InterPro" id="IPR016039">
    <property type="entry name" value="Thiolase-like"/>
</dbReference>
<dbReference type="Pfam" id="PF12697">
    <property type="entry name" value="Abhydrolase_6"/>
    <property type="match status" value="1"/>
</dbReference>
<dbReference type="Gene3D" id="3.40.50.1820">
    <property type="entry name" value="alpha/beta hydrolase"/>
    <property type="match status" value="1"/>
</dbReference>
<dbReference type="Proteomes" id="UP001199525">
    <property type="component" value="Unassembled WGS sequence"/>
</dbReference>
<gene>
    <name evidence="4" type="ORF">LC586_29710</name>
</gene>
<proteinExistence type="predicted"/>
<dbReference type="Pfam" id="PF00109">
    <property type="entry name" value="ketoacyl-synt"/>
    <property type="match status" value="1"/>
</dbReference>
<dbReference type="SUPFAM" id="SSF53901">
    <property type="entry name" value="Thiolase-like"/>
    <property type="match status" value="2"/>
</dbReference>
<organism evidence="4 5">
    <name type="scientific">Nostoc favosum CHAB5714</name>
    <dbReference type="NCBI Taxonomy" id="2780399"/>
    <lineage>
        <taxon>Bacteria</taxon>
        <taxon>Bacillati</taxon>
        <taxon>Cyanobacteriota</taxon>
        <taxon>Cyanophyceae</taxon>
        <taxon>Nostocales</taxon>
        <taxon>Nostocaceae</taxon>
        <taxon>Nostoc</taxon>
        <taxon>Nostoc favosum</taxon>
    </lineage>
</organism>
<name>A0ABS8IG81_9NOSO</name>
<dbReference type="RefSeq" id="WP_229488811.1">
    <property type="nucleotide sequence ID" value="NZ_JAIVFQ010000072.1"/>
</dbReference>
<dbReference type="GO" id="GO:0016787">
    <property type="term" value="F:hydrolase activity"/>
    <property type="evidence" value="ECO:0007669"/>
    <property type="project" value="UniProtKB-KW"/>
</dbReference>
<evidence type="ECO:0000313" key="4">
    <source>
        <dbReference type="EMBL" id="MCC5603257.1"/>
    </source>
</evidence>
<reference evidence="4 5" key="1">
    <citation type="journal article" date="2021" name="Microorganisms">
        <title>Genome Evolution of Filamentous Cyanobacterium Nostoc Species: From Facultative Symbiosis to Free Living.</title>
        <authorList>
            <person name="Huo D."/>
            <person name="Li H."/>
            <person name="Cai F."/>
            <person name="Guo X."/>
            <person name="Qiao Z."/>
            <person name="Wang W."/>
            <person name="Yu G."/>
            <person name="Li R."/>
        </authorList>
    </citation>
    <scope>NUCLEOTIDE SEQUENCE [LARGE SCALE GENOMIC DNA]</scope>
    <source>
        <strain evidence="4 5">CHAB 5714</strain>
    </source>
</reference>
<dbReference type="InterPro" id="IPR029058">
    <property type="entry name" value="AB_hydrolase_fold"/>
</dbReference>
<evidence type="ECO:0000313" key="5">
    <source>
        <dbReference type="Proteomes" id="UP001199525"/>
    </source>
</evidence>
<dbReference type="PANTHER" id="PTHR11712">
    <property type="entry name" value="POLYKETIDE SYNTHASE-RELATED"/>
    <property type="match status" value="1"/>
</dbReference>
<evidence type="ECO:0000259" key="3">
    <source>
        <dbReference type="Pfam" id="PF12697"/>
    </source>
</evidence>
<dbReference type="SUPFAM" id="SSF53474">
    <property type="entry name" value="alpha/beta-Hydrolases"/>
    <property type="match status" value="1"/>
</dbReference>
<dbReference type="InterPro" id="IPR000073">
    <property type="entry name" value="AB_hydrolase_1"/>
</dbReference>
<feature type="domain" description="AB hydrolase-1" evidence="3">
    <location>
        <begin position="396"/>
        <end position="615"/>
    </location>
</feature>
<dbReference type="Gene3D" id="3.40.47.10">
    <property type="match status" value="1"/>
</dbReference>
<feature type="domain" description="Beta-ketoacyl synthase-like N-terminal" evidence="2">
    <location>
        <begin position="52"/>
        <end position="182"/>
    </location>
</feature>
<keyword evidence="5" id="KW-1185">Reference proteome</keyword>
<dbReference type="EMBL" id="JAIVFQ010000072">
    <property type="protein sequence ID" value="MCC5603257.1"/>
    <property type="molecule type" value="Genomic_DNA"/>
</dbReference>